<dbReference type="PROSITE" id="PS51736">
    <property type="entry name" value="RECOMBINASES_3"/>
    <property type="match status" value="1"/>
</dbReference>
<dbReference type="Proteomes" id="UP000045545">
    <property type="component" value="Unassembled WGS sequence"/>
</dbReference>
<feature type="domain" description="Recombinase" evidence="2">
    <location>
        <begin position="175"/>
        <end position="300"/>
    </location>
</feature>
<dbReference type="GO" id="GO:0000150">
    <property type="term" value="F:DNA strand exchange activity"/>
    <property type="evidence" value="ECO:0007669"/>
    <property type="project" value="InterPro"/>
</dbReference>
<dbReference type="OrthoDB" id="9769353at2"/>
<dbReference type="InterPro" id="IPR006119">
    <property type="entry name" value="Resolv_N"/>
</dbReference>
<sequence length="436" mass="50142">MERVVRKIEPLAPVIPKKKLVAAYARVSSGKDAMLHSLSAQVSYYSDYIQKHREWQFAGVYADEALTGTKDDRAEFQRLLNDCRDGKIDMVITKSISRFARNTVTMLETLRELKLINVDVYFEKENIHSLSGDGELMLTILASFAQAESLSVSENCKWRIRKRFQAGEIANLRFMYGYNIKKGEITVDHKEAEIVRMIFADYISGMGCEKIASKLNQLGLRTIRNNAWNDKRVADIIKNEKYTGNALLQKKYVTDHLSKKLVLNEGRLPKYYAYGTHEPIIDLATFQKAQEVMAARRGRNNNGPKTINNYPFTGMIKCPRCGRNYRRIINKGRAAWNCPTFVKHGKAACHGKQIPEDILLELTAEVLGLAEFNEGVYREKIKQMIIPAPGRVLYIFNDGREKEAYWQNRSRKFSWTEQAKLEARERALAYRRGFKS</sequence>
<dbReference type="CDD" id="cd00338">
    <property type="entry name" value="Ser_Recombinase"/>
    <property type="match status" value="1"/>
</dbReference>
<dbReference type="SUPFAM" id="SSF53041">
    <property type="entry name" value="Resolvase-like"/>
    <property type="match status" value="1"/>
</dbReference>
<evidence type="ECO:0000313" key="4">
    <source>
        <dbReference type="Proteomes" id="UP000045545"/>
    </source>
</evidence>
<organism evidence="3 4">
    <name type="scientific">Syntrophomonas zehnderi OL-4</name>
    <dbReference type="NCBI Taxonomy" id="690567"/>
    <lineage>
        <taxon>Bacteria</taxon>
        <taxon>Bacillati</taxon>
        <taxon>Bacillota</taxon>
        <taxon>Clostridia</taxon>
        <taxon>Eubacteriales</taxon>
        <taxon>Syntrophomonadaceae</taxon>
        <taxon>Syntrophomonas</taxon>
    </lineage>
</organism>
<evidence type="ECO:0000259" key="1">
    <source>
        <dbReference type="PROSITE" id="PS51736"/>
    </source>
</evidence>
<dbReference type="PANTHER" id="PTHR30461:SF23">
    <property type="entry name" value="DNA RECOMBINASE-RELATED"/>
    <property type="match status" value="1"/>
</dbReference>
<evidence type="ECO:0000259" key="2">
    <source>
        <dbReference type="PROSITE" id="PS51737"/>
    </source>
</evidence>
<reference evidence="3 4" key="1">
    <citation type="submission" date="2015-03" db="EMBL/GenBank/DDBJ databases">
        <authorList>
            <person name="Murphy D."/>
        </authorList>
    </citation>
    <scope>NUCLEOTIDE SEQUENCE [LARGE SCALE GENOMIC DNA]</scope>
    <source>
        <strain evidence="3 4">OL-4</strain>
    </source>
</reference>
<dbReference type="AlphaFoldDB" id="A0A0E4GBJ2"/>
<dbReference type="InterPro" id="IPR011109">
    <property type="entry name" value="DNA_bind_recombinase_dom"/>
</dbReference>
<dbReference type="Pfam" id="PF00239">
    <property type="entry name" value="Resolvase"/>
    <property type="match status" value="1"/>
</dbReference>
<dbReference type="Gene3D" id="3.40.50.1390">
    <property type="entry name" value="Resolvase, N-terminal catalytic domain"/>
    <property type="match status" value="1"/>
</dbReference>
<gene>
    <name evidence="3" type="ORF">1713</name>
</gene>
<proteinExistence type="predicted"/>
<dbReference type="PANTHER" id="PTHR30461">
    <property type="entry name" value="DNA-INVERTASE FROM LAMBDOID PROPHAGE"/>
    <property type="match status" value="1"/>
</dbReference>
<keyword evidence="4" id="KW-1185">Reference proteome</keyword>
<accession>A0A0E4GBJ2</accession>
<dbReference type="STRING" id="690567.1713"/>
<name>A0A0E4GBJ2_9FIRM</name>
<dbReference type="InterPro" id="IPR050639">
    <property type="entry name" value="SSR_resolvase"/>
</dbReference>
<dbReference type="EMBL" id="CGIH01000028">
    <property type="protein sequence ID" value="CFX72891.1"/>
    <property type="molecule type" value="Genomic_DNA"/>
</dbReference>
<dbReference type="GO" id="GO:0003677">
    <property type="term" value="F:DNA binding"/>
    <property type="evidence" value="ECO:0007669"/>
    <property type="project" value="InterPro"/>
</dbReference>
<dbReference type="Pfam" id="PF07508">
    <property type="entry name" value="Recombinase"/>
    <property type="match status" value="1"/>
</dbReference>
<feature type="domain" description="Resolvase/invertase-type recombinase catalytic" evidence="1">
    <location>
        <begin position="20"/>
        <end position="167"/>
    </location>
</feature>
<dbReference type="InterPro" id="IPR038109">
    <property type="entry name" value="DNA_bind_recomb_sf"/>
</dbReference>
<dbReference type="PROSITE" id="PS51737">
    <property type="entry name" value="RECOMBINASE_DNA_BIND"/>
    <property type="match status" value="1"/>
</dbReference>
<dbReference type="SMART" id="SM00857">
    <property type="entry name" value="Resolvase"/>
    <property type="match status" value="1"/>
</dbReference>
<dbReference type="Pfam" id="PF13408">
    <property type="entry name" value="Zn_ribbon_recom"/>
    <property type="match status" value="1"/>
</dbReference>
<dbReference type="RefSeq" id="WP_046497685.1">
    <property type="nucleotide sequence ID" value="NZ_CGIH01000028.1"/>
</dbReference>
<dbReference type="InterPro" id="IPR036162">
    <property type="entry name" value="Resolvase-like_N_sf"/>
</dbReference>
<dbReference type="InterPro" id="IPR025827">
    <property type="entry name" value="Zn_ribbon_recom_dom"/>
</dbReference>
<protein>
    <submittedName>
        <fullName evidence="3">Recombinase</fullName>
    </submittedName>
</protein>
<evidence type="ECO:0000313" key="3">
    <source>
        <dbReference type="EMBL" id="CFX72891.1"/>
    </source>
</evidence>
<dbReference type="Gene3D" id="3.90.1750.20">
    <property type="entry name" value="Putative Large Serine Recombinase, Chain B, Domain 2"/>
    <property type="match status" value="1"/>
</dbReference>